<accession>A0ABU8XM65</accession>
<dbReference type="InterPro" id="IPR006342">
    <property type="entry name" value="FkbM_mtfrase"/>
</dbReference>
<organism evidence="2 3">
    <name type="scientific">Benzoatithermus flavus</name>
    <dbReference type="NCBI Taxonomy" id="3108223"/>
    <lineage>
        <taxon>Bacteria</taxon>
        <taxon>Pseudomonadati</taxon>
        <taxon>Pseudomonadota</taxon>
        <taxon>Alphaproteobacteria</taxon>
        <taxon>Geminicoccales</taxon>
        <taxon>Geminicoccaceae</taxon>
        <taxon>Benzoatithermus</taxon>
    </lineage>
</organism>
<dbReference type="InterPro" id="IPR029063">
    <property type="entry name" value="SAM-dependent_MTases_sf"/>
</dbReference>
<dbReference type="Gene3D" id="3.40.50.150">
    <property type="entry name" value="Vaccinia Virus protein VP39"/>
    <property type="match status" value="1"/>
</dbReference>
<dbReference type="NCBIfam" id="TIGR01444">
    <property type="entry name" value="fkbM_fam"/>
    <property type="match status" value="1"/>
</dbReference>
<evidence type="ECO:0000259" key="1">
    <source>
        <dbReference type="Pfam" id="PF05050"/>
    </source>
</evidence>
<sequence length="236" mass="25934">MRLIEKLRRRLDDVSSPASVRIEEAVVPISPDTPRSLRRALQRGTYEGAERRMLAAVLRPDDTVLELGTGIGLIATLCAKRIGGERVWTFEANPAMAEPIRATFALNGVSPRFEIAFVGDADGTRPFFVNASAPQSSSFTGRPGAERASEVRQVAFRDIMERIRPTVLVVDVEGYEAELFDHAELDGVRAVCIEMHPDIIGDAGCGKVVRRLLAAGFELAIDLCERRGLLFRRAMA</sequence>
<name>A0ABU8XM65_9PROT</name>
<proteinExistence type="predicted"/>
<dbReference type="SUPFAM" id="SSF53335">
    <property type="entry name" value="S-adenosyl-L-methionine-dependent methyltransferases"/>
    <property type="match status" value="1"/>
</dbReference>
<keyword evidence="3" id="KW-1185">Reference proteome</keyword>
<dbReference type="GO" id="GO:0032259">
    <property type="term" value="P:methylation"/>
    <property type="evidence" value="ECO:0007669"/>
    <property type="project" value="UniProtKB-KW"/>
</dbReference>
<gene>
    <name evidence="2" type="ORF">U1T56_03755</name>
</gene>
<feature type="domain" description="Methyltransferase FkbM" evidence="1">
    <location>
        <begin position="80"/>
        <end position="218"/>
    </location>
</feature>
<dbReference type="EMBL" id="JBBLZC010000002">
    <property type="protein sequence ID" value="MEK0082253.1"/>
    <property type="molecule type" value="Genomic_DNA"/>
</dbReference>
<dbReference type="Proteomes" id="UP001375743">
    <property type="component" value="Unassembled WGS sequence"/>
</dbReference>
<comment type="caution">
    <text evidence="2">The sequence shown here is derived from an EMBL/GenBank/DDBJ whole genome shotgun (WGS) entry which is preliminary data.</text>
</comment>
<keyword evidence="2" id="KW-0808">Transferase</keyword>
<keyword evidence="2" id="KW-0489">Methyltransferase</keyword>
<protein>
    <submittedName>
        <fullName evidence="2">FkbM family methyltransferase</fullName>
    </submittedName>
</protein>
<evidence type="ECO:0000313" key="3">
    <source>
        <dbReference type="Proteomes" id="UP001375743"/>
    </source>
</evidence>
<reference evidence="2 3" key="1">
    <citation type="submission" date="2024-01" db="EMBL/GenBank/DDBJ databases">
        <title>Multi-omics insights into the function and evolution of sodium benzoate biodegradation pathways in Benzoatithermus flavus gen. nov., sp. nov. from hot spring.</title>
        <authorList>
            <person name="Hu C.-J."/>
            <person name="Li W.-J."/>
        </authorList>
    </citation>
    <scope>NUCLEOTIDE SEQUENCE [LARGE SCALE GENOMIC DNA]</scope>
    <source>
        <strain evidence="2 3">SYSU G07066</strain>
    </source>
</reference>
<dbReference type="Pfam" id="PF05050">
    <property type="entry name" value="Methyltransf_21"/>
    <property type="match status" value="1"/>
</dbReference>
<dbReference type="RefSeq" id="WP_418158101.1">
    <property type="nucleotide sequence ID" value="NZ_JBBLZC010000002.1"/>
</dbReference>
<evidence type="ECO:0000313" key="2">
    <source>
        <dbReference type="EMBL" id="MEK0082253.1"/>
    </source>
</evidence>
<dbReference type="GO" id="GO:0008168">
    <property type="term" value="F:methyltransferase activity"/>
    <property type="evidence" value="ECO:0007669"/>
    <property type="project" value="UniProtKB-KW"/>
</dbReference>